<dbReference type="Gene3D" id="3.40.50.300">
    <property type="entry name" value="P-loop containing nucleotide triphosphate hydrolases"/>
    <property type="match status" value="1"/>
</dbReference>
<sequence length="273" mass="29899">MRVLTVANQKGGVGKTTSSVSLAGLAAEQGQRVLLLDLDPHGSLSSYFRQDPDTLALSAFTLFQERSQLTFASVMRLIQATSVPGLDILPASTALATLERQSAGDGLGLVLTRALNLIASNYDWVIIDTPPVLGVLMINALAACDYLLIPVQTEFLALKGLERMVNTLNMMGKSRRKTPEYTIVPVMFDRRTQASVSSLLTMRQAWRERVWPGHIPVDTRFRDASRAGVPPSIHSPSARGVEAYSSLFRFLQGQLQQLDARQSAETMNSGIRR</sequence>
<dbReference type="Proteomes" id="UP000652567">
    <property type="component" value="Unassembled WGS sequence"/>
</dbReference>
<feature type="domain" description="AAA" evidence="1">
    <location>
        <begin position="1"/>
        <end position="175"/>
    </location>
</feature>
<dbReference type="PANTHER" id="PTHR13696:SF69">
    <property type="entry name" value="PLASMID PARTITIONING PROTEIN-RELATED"/>
    <property type="match status" value="1"/>
</dbReference>
<reference evidence="2" key="1">
    <citation type="submission" date="2018-07" db="EMBL/GenBank/DDBJ databases">
        <title>Genome assembly of strain Ka43.</title>
        <authorList>
            <person name="Kukolya J."/>
            <person name="Nagy I."/>
            <person name="Horvath B."/>
            <person name="Toth A."/>
        </authorList>
    </citation>
    <scope>NUCLEOTIDE SEQUENCE</scope>
    <source>
        <strain evidence="2">KB43</strain>
    </source>
</reference>
<dbReference type="PANTHER" id="PTHR13696">
    <property type="entry name" value="P-LOOP CONTAINING NUCLEOSIDE TRIPHOSPHATE HYDROLASE"/>
    <property type="match status" value="1"/>
</dbReference>
<name>A0A928V400_9GAMM</name>
<dbReference type="CDD" id="cd02042">
    <property type="entry name" value="ParAB_family"/>
    <property type="match status" value="1"/>
</dbReference>
<proteinExistence type="predicted"/>
<dbReference type="AlphaFoldDB" id="A0A928V400"/>
<protein>
    <submittedName>
        <fullName evidence="2">ParA family protein</fullName>
    </submittedName>
</protein>
<evidence type="ECO:0000259" key="1">
    <source>
        <dbReference type="Pfam" id="PF13614"/>
    </source>
</evidence>
<evidence type="ECO:0000313" key="3">
    <source>
        <dbReference type="Proteomes" id="UP000652567"/>
    </source>
</evidence>
<gene>
    <name evidence="2" type="ORF">C4F51_09500</name>
</gene>
<dbReference type="InterPro" id="IPR025669">
    <property type="entry name" value="AAA_dom"/>
</dbReference>
<accession>A0A928V400</accession>
<evidence type="ECO:0000313" key="2">
    <source>
        <dbReference type="EMBL" id="MBE8717423.1"/>
    </source>
</evidence>
<dbReference type="InterPro" id="IPR027417">
    <property type="entry name" value="P-loop_NTPase"/>
</dbReference>
<dbReference type="RefSeq" id="WP_193909274.1">
    <property type="nucleotide sequence ID" value="NZ_PRDL01000001.1"/>
</dbReference>
<comment type="caution">
    <text evidence="2">The sequence shown here is derived from an EMBL/GenBank/DDBJ whole genome shotgun (WGS) entry which is preliminary data.</text>
</comment>
<dbReference type="InterPro" id="IPR050678">
    <property type="entry name" value="DNA_Partitioning_ATPase"/>
</dbReference>
<dbReference type="EMBL" id="PRDL01000001">
    <property type="protein sequence ID" value="MBE8717423.1"/>
    <property type="molecule type" value="Genomic_DNA"/>
</dbReference>
<organism evidence="2 3">
    <name type="scientific">Cellvibrio polysaccharolyticus</name>
    <dbReference type="NCBI Taxonomy" id="2082724"/>
    <lineage>
        <taxon>Bacteria</taxon>
        <taxon>Pseudomonadati</taxon>
        <taxon>Pseudomonadota</taxon>
        <taxon>Gammaproteobacteria</taxon>
        <taxon>Cellvibrionales</taxon>
        <taxon>Cellvibrionaceae</taxon>
        <taxon>Cellvibrio</taxon>
    </lineage>
</organism>
<dbReference type="SUPFAM" id="SSF52540">
    <property type="entry name" value="P-loop containing nucleoside triphosphate hydrolases"/>
    <property type="match status" value="1"/>
</dbReference>
<keyword evidence="3" id="KW-1185">Reference proteome</keyword>
<dbReference type="Pfam" id="PF13614">
    <property type="entry name" value="AAA_31"/>
    <property type="match status" value="1"/>
</dbReference>